<dbReference type="InParanoid" id="A0A078B8C6"/>
<comment type="similarity">
    <text evidence="6">Belongs to the protein kinase superfamily.</text>
</comment>
<keyword evidence="2 5" id="KW-0547">Nucleotide-binding</keyword>
<dbReference type="PROSITE" id="PS50011">
    <property type="entry name" value="PROTEIN_KINASE_DOM"/>
    <property type="match status" value="1"/>
</dbReference>
<dbReference type="FunFam" id="1.10.510.10:FF:001190">
    <property type="entry name" value="Uncharacterized protein"/>
    <property type="match status" value="1"/>
</dbReference>
<dbReference type="SUPFAM" id="SSF56112">
    <property type="entry name" value="Protein kinase-like (PK-like)"/>
    <property type="match status" value="1"/>
</dbReference>
<feature type="compositionally biased region" description="Polar residues" evidence="7">
    <location>
        <begin position="371"/>
        <end position="383"/>
    </location>
</feature>
<feature type="binding site" evidence="5">
    <location>
        <position position="38"/>
    </location>
    <ligand>
        <name>ATP</name>
        <dbReference type="ChEBI" id="CHEBI:30616"/>
    </ligand>
</feature>
<keyword evidence="3 5" id="KW-0067">ATP-binding</keyword>
<evidence type="ECO:0000256" key="3">
    <source>
        <dbReference type="ARBA" id="ARBA00022840"/>
    </source>
</evidence>
<dbReference type="EMBL" id="CCKQ01018789">
    <property type="protein sequence ID" value="CDW90770.1"/>
    <property type="molecule type" value="Genomic_DNA"/>
</dbReference>
<sequence>MELRVGGKYKFTKKLGNGAFGDIYSGVNIKTNEDVAIKLLQYEAKLYKVFEGGGKIFIQILLVGLSTVHYFGVEGDYNVMVMDILGPSLENLFQFCERQFSYKTIMMMLIQCIERVEFLHSRDFIHRDIKPENFLIGVGKKAHLVYTIDFGLAKRYKDPKTGSHIVFKEGKGQTGTARYASLNMHLGYELSRRDDLEAVGYMIAYFVRKGNLPWMGLKAKTKKDKNDVITNSKALTTFEELFEGHPVELMKYMKYSRALAFDQKPDYSYLKKMLEGYLQKNGYDDDQNFDWVLRRQQKVRDLNPQLAIQEEEQKLESGRNGSKSPTKRQGSQGLSTGSLATLQKKNNIQNGGRNQSVPGRNPRGLDGQIKSKPTMSQATNPNLNEKDVISPKKEGISLDGKDKTPKEPETEKQQRDKKRKEQLSDILVKEDQTAIKSKKKGKEESKSKKKKKQKDDESPKKKGNIQDQIKQQK</sequence>
<dbReference type="GO" id="GO:0004674">
    <property type="term" value="F:protein serine/threonine kinase activity"/>
    <property type="evidence" value="ECO:0007669"/>
    <property type="project" value="UniProtKB-KW"/>
</dbReference>
<dbReference type="PROSITE" id="PS00107">
    <property type="entry name" value="PROTEIN_KINASE_ATP"/>
    <property type="match status" value="1"/>
</dbReference>
<dbReference type="Proteomes" id="UP000039865">
    <property type="component" value="Unassembled WGS sequence"/>
</dbReference>
<evidence type="ECO:0000313" key="10">
    <source>
        <dbReference type="Proteomes" id="UP000039865"/>
    </source>
</evidence>
<dbReference type="InterPro" id="IPR000719">
    <property type="entry name" value="Prot_kinase_dom"/>
</dbReference>
<dbReference type="InterPro" id="IPR050235">
    <property type="entry name" value="CK1_Ser-Thr_kinase"/>
</dbReference>
<keyword evidence="9" id="KW-0808">Transferase</keyword>
<dbReference type="InterPro" id="IPR017441">
    <property type="entry name" value="Protein_kinase_ATP_BS"/>
</dbReference>
<dbReference type="SMART" id="SM00220">
    <property type="entry name" value="S_TKc"/>
    <property type="match status" value="1"/>
</dbReference>
<dbReference type="GO" id="GO:0005524">
    <property type="term" value="F:ATP binding"/>
    <property type="evidence" value="ECO:0007669"/>
    <property type="project" value="UniProtKB-UniRule"/>
</dbReference>
<keyword evidence="10" id="KW-1185">Reference proteome</keyword>
<evidence type="ECO:0000256" key="2">
    <source>
        <dbReference type="ARBA" id="ARBA00022741"/>
    </source>
</evidence>
<feature type="region of interest" description="Disordered" evidence="7">
    <location>
        <begin position="311"/>
        <end position="473"/>
    </location>
</feature>
<evidence type="ECO:0000256" key="4">
    <source>
        <dbReference type="ARBA" id="ARBA00023860"/>
    </source>
</evidence>
<evidence type="ECO:0000256" key="6">
    <source>
        <dbReference type="RuleBase" id="RU000304"/>
    </source>
</evidence>
<dbReference type="PANTHER" id="PTHR11909">
    <property type="entry name" value="CASEIN KINASE-RELATED"/>
    <property type="match status" value="1"/>
</dbReference>
<dbReference type="Gene3D" id="1.10.510.10">
    <property type="entry name" value="Transferase(Phosphotransferase) domain 1"/>
    <property type="match status" value="1"/>
</dbReference>
<accession>A0A078B8C6</accession>
<evidence type="ECO:0000256" key="7">
    <source>
        <dbReference type="SAM" id="MobiDB-lite"/>
    </source>
</evidence>
<dbReference type="AlphaFoldDB" id="A0A078B8C6"/>
<dbReference type="CDD" id="cd14016">
    <property type="entry name" value="STKc_CK1"/>
    <property type="match status" value="1"/>
</dbReference>
<evidence type="ECO:0000256" key="1">
    <source>
        <dbReference type="ARBA" id="ARBA00012513"/>
    </source>
</evidence>
<dbReference type="InterPro" id="IPR011009">
    <property type="entry name" value="Kinase-like_dom_sf"/>
</dbReference>
<dbReference type="PROSITE" id="PS00108">
    <property type="entry name" value="PROTEIN_KINASE_ST"/>
    <property type="match status" value="1"/>
</dbReference>
<name>A0A078B8C6_STYLE</name>
<feature type="compositionally biased region" description="Polar residues" evidence="7">
    <location>
        <begin position="319"/>
        <end position="358"/>
    </location>
</feature>
<evidence type="ECO:0000259" key="8">
    <source>
        <dbReference type="PROSITE" id="PS50011"/>
    </source>
</evidence>
<feature type="domain" description="Protein kinase" evidence="8">
    <location>
        <begin position="9"/>
        <end position="278"/>
    </location>
</feature>
<dbReference type="OrthoDB" id="5979581at2759"/>
<proteinExistence type="inferred from homology"/>
<keyword evidence="9" id="KW-0418">Kinase</keyword>
<protein>
    <recommendedName>
        <fullName evidence="4">Casein kinase I</fullName>
        <ecNumber evidence="1">2.7.11.1</ecNumber>
    </recommendedName>
</protein>
<dbReference type="Pfam" id="PF00069">
    <property type="entry name" value="Pkinase"/>
    <property type="match status" value="1"/>
</dbReference>
<evidence type="ECO:0000256" key="5">
    <source>
        <dbReference type="PROSITE-ProRule" id="PRU10141"/>
    </source>
</evidence>
<organism evidence="9 10">
    <name type="scientific">Stylonychia lemnae</name>
    <name type="common">Ciliate</name>
    <dbReference type="NCBI Taxonomy" id="5949"/>
    <lineage>
        <taxon>Eukaryota</taxon>
        <taxon>Sar</taxon>
        <taxon>Alveolata</taxon>
        <taxon>Ciliophora</taxon>
        <taxon>Intramacronucleata</taxon>
        <taxon>Spirotrichea</taxon>
        <taxon>Stichotrichia</taxon>
        <taxon>Sporadotrichida</taxon>
        <taxon>Oxytrichidae</taxon>
        <taxon>Stylonychinae</taxon>
        <taxon>Stylonychia</taxon>
    </lineage>
</organism>
<keyword evidence="6" id="KW-0723">Serine/threonine-protein kinase</keyword>
<gene>
    <name evidence="9" type="primary">Contig631.g696</name>
    <name evidence="9" type="ORF">STYLEM_19917</name>
</gene>
<dbReference type="EC" id="2.7.11.1" evidence="1"/>
<evidence type="ECO:0000313" key="9">
    <source>
        <dbReference type="EMBL" id="CDW90770.1"/>
    </source>
</evidence>
<feature type="compositionally biased region" description="Basic and acidic residues" evidence="7">
    <location>
        <begin position="384"/>
        <end position="433"/>
    </location>
</feature>
<dbReference type="InterPro" id="IPR008271">
    <property type="entry name" value="Ser/Thr_kinase_AS"/>
</dbReference>
<reference evidence="9 10" key="1">
    <citation type="submission" date="2014-06" db="EMBL/GenBank/DDBJ databases">
        <authorList>
            <person name="Swart Estienne"/>
        </authorList>
    </citation>
    <scope>NUCLEOTIDE SEQUENCE [LARGE SCALE GENOMIC DNA]</scope>
    <source>
        <strain evidence="9 10">130c</strain>
    </source>
</reference>